<sequence>MTDKLVDISASGDRLPLVHCQGPRISGYWVAVWACKVIESRPMLWKMILYHHNLCVVMEDDIERICPIMPYASIHEFRWTSTAGQIR</sequence>
<comment type="caution">
    <text evidence="1">The sequence shown here is derived from an EMBL/GenBank/DDBJ whole genome shotgun (WGS) entry which is preliminary data.</text>
</comment>
<dbReference type="Proteomes" id="UP000235145">
    <property type="component" value="Unassembled WGS sequence"/>
</dbReference>
<protein>
    <submittedName>
        <fullName evidence="1">Uncharacterized protein</fullName>
    </submittedName>
</protein>
<reference evidence="1 2" key="1">
    <citation type="journal article" date="2017" name="Nat. Commun.">
        <title>Genome assembly with in vitro proximity ligation data and whole-genome triplication in lettuce.</title>
        <authorList>
            <person name="Reyes-Chin-Wo S."/>
            <person name="Wang Z."/>
            <person name="Yang X."/>
            <person name="Kozik A."/>
            <person name="Arikit S."/>
            <person name="Song C."/>
            <person name="Xia L."/>
            <person name="Froenicke L."/>
            <person name="Lavelle D.O."/>
            <person name="Truco M.J."/>
            <person name="Xia R."/>
            <person name="Zhu S."/>
            <person name="Xu C."/>
            <person name="Xu H."/>
            <person name="Xu X."/>
            <person name="Cox K."/>
            <person name="Korf I."/>
            <person name="Meyers B.C."/>
            <person name="Michelmore R.W."/>
        </authorList>
    </citation>
    <scope>NUCLEOTIDE SEQUENCE [LARGE SCALE GENOMIC DNA]</scope>
    <source>
        <strain evidence="2">cv. Salinas</strain>
        <tissue evidence="1">Seedlings</tissue>
    </source>
</reference>
<accession>A0A9R1WQ66</accession>
<evidence type="ECO:0000313" key="1">
    <source>
        <dbReference type="EMBL" id="KAJ0226845.1"/>
    </source>
</evidence>
<evidence type="ECO:0000313" key="2">
    <source>
        <dbReference type="Proteomes" id="UP000235145"/>
    </source>
</evidence>
<dbReference type="EMBL" id="NBSK02000001">
    <property type="protein sequence ID" value="KAJ0226845.1"/>
    <property type="molecule type" value="Genomic_DNA"/>
</dbReference>
<organism evidence="1 2">
    <name type="scientific">Lactuca sativa</name>
    <name type="common">Garden lettuce</name>
    <dbReference type="NCBI Taxonomy" id="4236"/>
    <lineage>
        <taxon>Eukaryota</taxon>
        <taxon>Viridiplantae</taxon>
        <taxon>Streptophyta</taxon>
        <taxon>Embryophyta</taxon>
        <taxon>Tracheophyta</taxon>
        <taxon>Spermatophyta</taxon>
        <taxon>Magnoliopsida</taxon>
        <taxon>eudicotyledons</taxon>
        <taxon>Gunneridae</taxon>
        <taxon>Pentapetalae</taxon>
        <taxon>asterids</taxon>
        <taxon>campanulids</taxon>
        <taxon>Asterales</taxon>
        <taxon>Asteraceae</taxon>
        <taxon>Cichorioideae</taxon>
        <taxon>Cichorieae</taxon>
        <taxon>Lactucinae</taxon>
        <taxon>Lactuca</taxon>
    </lineage>
</organism>
<dbReference type="AlphaFoldDB" id="A0A9R1WQ66"/>
<gene>
    <name evidence="1" type="ORF">LSAT_V11C100008500</name>
</gene>
<proteinExistence type="predicted"/>
<name>A0A9R1WQ66_LACSA</name>
<keyword evidence="2" id="KW-1185">Reference proteome</keyword>